<organism evidence="1 2">
    <name type="scientific">Ktedonobacter racemifer DSM 44963</name>
    <dbReference type="NCBI Taxonomy" id="485913"/>
    <lineage>
        <taxon>Bacteria</taxon>
        <taxon>Bacillati</taxon>
        <taxon>Chloroflexota</taxon>
        <taxon>Ktedonobacteria</taxon>
        <taxon>Ktedonobacterales</taxon>
        <taxon>Ktedonobacteraceae</taxon>
        <taxon>Ktedonobacter</taxon>
    </lineage>
</organism>
<dbReference type="EMBL" id="ADVG01000001">
    <property type="protein sequence ID" value="EFH89327.1"/>
    <property type="molecule type" value="Genomic_DNA"/>
</dbReference>
<dbReference type="AlphaFoldDB" id="D6TIS0"/>
<accession>D6TIS0</accession>
<keyword evidence="2" id="KW-1185">Reference proteome</keyword>
<evidence type="ECO:0000313" key="2">
    <source>
        <dbReference type="Proteomes" id="UP000004508"/>
    </source>
</evidence>
<protein>
    <submittedName>
        <fullName evidence="1">Uncharacterized protein</fullName>
    </submittedName>
</protein>
<evidence type="ECO:0000313" key="1">
    <source>
        <dbReference type="EMBL" id="EFH89327.1"/>
    </source>
</evidence>
<name>D6TIS0_KTERA</name>
<gene>
    <name evidence="1" type="ORF">Krac_10876</name>
</gene>
<sequence>MWYHHQCEHLPVALPEFVKRTRCHQRYHEKSVTNIRLKRSL</sequence>
<reference evidence="1 2" key="1">
    <citation type="journal article" date="2011" name="Stand. Genomic Sci.">
        <title>Non-contiguous finished genome sequence and contextual data of the filamentous soil bacterium Ktedonobacter racemifer type strain (SOSP1-21).</title>
        <authorList>
            <person name="Chang Y.J."/>
            <person name="Land M."/>
            <person name="Hauser L."/>
            <person name="Chertkov O."/>
            <person name="Del Rio T.G."/>
            <person name="Nolan M."/>
            <person name="Copeland A."/>
            <person name="Tice H."/>
            <person name="Cheng J.F."/>
            <person name="Lucas S."/>
            <person name="Han C."/>
            <person name="Goodwin L."/>
            <person name="Pitluck S."/>
            <person name="Ivanova N."/>
            <person name="Ovchinikova G."/>
            <person name="Pati A."/>
            <person name="Chen A."/>
            <person name="Palaniappan K."/>
            <person name="Mavromatis K."/>
            <person name="Liolios K."/>
            <person name="Brettin T."/>
            <person name="Fiebig A."/>
            <person name="Rohde M."/>
            <person name="Abt B."/>
            <person name="Goker M."/>
            <person name="Detter J.C."/>
            <person name="Woyke T."/>
            <person name="Bristow J."/>
            <person name="Eisen J.A."/>
            <person name="Markowitz V."/>
            <person name="Hugenholtz P."/>
            <person name="Kyrpides N.C."/>
            <person name="Klenk H.P."/>
            <person name="Lapidus A."/>
        </authorList>
    </citation>
    <scope>NUCLEOTIDE SEQUENCE [LARGE SCALE GENOMIC DNA]</scope>
    <source>
        <strain evidence="2">DSM 44963</strain>
    </source>
</reference>
<proteinExistence type="predicted"/>
<comment type="caution">
    <text evidence="1">The sequence shown here is derived from an EMBL/GenBank/DDBJ whole genome shotgun (WGS) entry which is preliminary data.</text>
</comment>
<dbReference type="Proteomes" id="UP000004508">
    <property type="component" value="Unassembled WGS sequence"/>
</dbReference>
<dbReference type="InParanoid" id="D6TIS0"/>